<evidence type="ECO:0000313" key="1">
    <source>
        <dbReference type="EMBL" id="NOJ44042.1"/>
    </source>
</evidence>
<dbReference type="RefSeq" id="WP_171583242.1">
    <property type="nucleotide sequence ID" value="NZ_JAAVLX010000013.1"/>
</dbReference>
<dbReference type="Proteomes" id="UP000544122">
    <property type="component" value="Unassembled WGS sequence"/>
</dbReference>
<evidence type="ECO:0000313" key="2">
    <source>
        <dbReference type="Proteomes" id="UP000544122"/>
    </source>
</evidence>
<comment type="caution">
    <text evidence="1">The sequence shown here is derived from an EMBL/GenBank/DDBJ whole genome shotgun (WGS) entry which is preliminary data.</text>
</comment>
<name>A0A7Y4LYX0_9BRAD</name>
<organism evidence="1 2">
    <name type="scientific">Bradyrhizobium australiense</name>
    <dbReference type="NCBI Taxonomy" id="2721161"/>
    <lineage>
        <taxon>Bacteria</taxon>
        <taxon>Pseudomonadati</taxon>
        <taxon>Pseudomonadota</taxon>
        <taxon>Alphaproteobacteria</taxon>
        <taxon>Hyphomicrobiales</taxon>
        <taxon>Nitrobacteraceae</taxon>
        <taxon>Bradyrhizobium</taxon>
    </lineage>
</organism>
<dbReference type="EMBL" id="JAAVLX010000013">
    <property type="protein sequence ID" value="NOJ44042.1"/>
    <property type="molecule type" value="Genomic_DNA"/>
</dbReference>
<gene>
    <name evidence="1" type="ORF">HCN58_31615</name>
</gene>
<keyword evidence="2" id="KW-1185">Reference proteome</keyword>
<accession>A0A7Y4LYX0</accession>
<dbReference type="AlphaFoldDB" id="A0A7Y4LYX0"/>
<sequence length="76" mass="8917">MIDEKLARLRTHRKNIDRYRRLLKTRLTELEHQYIEKRLAEEQSALERLAAATFPLTFQAPAQHPHRSEPPISSAA</sequence>
<protein>
    <submittedName>
        <fullName evidence="1">Uncharacterized protein</fullName>
    </submittedName>
</protein>
<proteinExistence type="predicted"/>
<reference evidence="1 2" key="1">
    <citation type="submission" date="2020-03" db="EMBL/GenBank/DDBJ databases">
        <title>Bradyrhizobium diversity isolated from nodules of Indigofera sp.</title>
        <authorList>
            <person name="Klepa M."/>
            <person name="Helene L."/>
            <person name="Hungria M."/>
        </authorList>
    </citation>
    <scope>NUCLEOTIDE SEQUENCE [LARGE SCALE GENOMIC DNA]</scope>
    <source>
        <strain evidence="1 2">WSM 1791</strain>
    </source>
</reference>